<feature type="domain" description="HTH cro/C1-type" evidence="1">
    <location>
        <begin position="10"/>
        <end position="61"/>
    </location>
</feature>
<dbReference type="InterPro" id="IPR053163">
    <property type="entry name" value="HTH-type_regulator_Rgg"/>
</dbReference>
<dbReference type="InterPro" id="IPR010057">
    <property type="entry name" value="Transcription_activator_Rgg_C"/>
</dbReference>
<dbReference type="InterPro" id="IPR001387">
    <property type="entry name" value="Cro/C1-type_HTH"/>
</dbReference>
<dbReference type="Proteomes" id="UP000449209">
    <property type="component" value="Unassembled WGS sequence"/>
</dbReference>
<dbReference type="AlphaFoldDB" id="A0A6N9I2E7"/>
<organism evidence="2 3">
    <name type="scientific">Furfurilactobacillus milii</name>
    <dbReference type="NCBI Taxonomy" id="2888272"/>
    <lineage>
        <taxon>Bacteria</taxon>
        <taxon>Bacillati</taxon>
        <taxon>Bacillota</taxon>
        <taxon>Bacilli</taxon>
        <taxon>Lactobacillales</taxon>
        <taxon>Lactobacillaceae</taxon>
        <taxon>Furfurilactobacillus</taxon>
    </lineage>
</organism>
<dbReference type="CDD" id="cd00093">
    <property type="entry name" value="HTH_XRE"/>
    <property type="match status" value="1"/>
</dbReference>
<dbReference type="Gene3D" id="1.25.40.10">
    <property type="entry name" value="Tetratricopeptide repeat domain"/>
    <property type="match status" value="1"/>
</dbReference>
<dbReference type="SUPFAM" id="SSF47413">
    <property type="entry name" value="lambda repressor-like DNA-binding domains"/>
    <property type="match status" value="1"/>
</dbReference>
<reference evidence="2 3" key="1">
    <citation type="journal article" date="2019" name="Appl. Environ. Microbiol.">
        <title>Genetic determinants of hydroxycinnamic acid metabolism in heterofermentative lactobacilli.</title>
        <authorList>
            <person name="Gaur G."/>
            <person name="Oh J.H."/>
            <person name="Filannino P."/>
            <person name="Gobbetti M."/>
            <person name="van Pijkeren J.P."/>
            <person name="Ganzle M.G."/>
        </authorList>
    </citation>
    <scope>NUCLEOTIDE SEQUENCE [LARGE SCALE GENOMIC DNA]</scope>
    <source>
        <strain evidence="2 3">C5</strain>
    </source>
</reference>
<dbReference type="Pfam" id="PF01381">
    <property type="entry name" value="HTH_3"/>
    <property type="match status" value="1"/>
</dbReference>
<evidence type="ECO:0000313" key="3">
    <source>
        <dbReference type="Proteomes" id="UP000449209"/>
    </source>
</evidence>
<dbReference type="NCBIfam" id="TIGR01716">
    <property type="entry name" value="RGG_Cterm"/>
    <property type="match status" value="1"/>
</dbReference>
<sequence>MPSLGQTFHELRKSKGLTLKEVADEQVSVAVISKFENGTSMLGVDRFLHLLNQIHVTTSEFFYWQTDRYAVDASSPFNEDGHSAPSWKLIEPFQEIIALVNKADPPKNVTPVNQYQQRLAKAVRDQPTPMNLLLMAYVNSSADLVHFNLDKAAQDILPVVNYLSAVDQWGEFEVYLLIFSLSFLEAEDVLRLFKRAMRRADWYQWLSDDRHMRFNLCFDSFSVLTGKQHYAEAAEVLTTMDELVHDKDSSDVRYAVQNLFMHGWLDIVTGAKEKGKQQCENALSVYRILNVSGDDDLLRPIYEHILKYDPSDLKHMMIMMTLG</sequence>
<evidence type="ECO:0000313" key="2">
    <source>
        <dbReference type="EMBL" id="MYV17135.1"/>
    </source>
</evidence>
<dbReference type="InterPro" id="IPR011990">
    <property type="entry name" value="TPR-like_helical_dom_sf"/>
</dbReference>
<proteinExistence type="predicted"/>
<dbReference type="Pfam" id="PF21259">
    <property type="entry name" value="Rgg_C"/>
    <property type="match status" value="1"/>
</dbReference>
<dbReference type="PANTHER" id="PTHR37038">
    <property type="entry name" value="TRANSCRIPTIONAL REGULATOR-RELATED"/>
    <property type="match status" value="1"/>
</dbReference>
<dbReference type="OrthoDB" id="2311615at2"/>
<dbReference type="GO" id="GO:0003677">
    <property type="term" value="F:DNA binding"/>
    <property type="evidence" value="ECO:0007669"/>
    <property type="project" value="InterPro"/>
</dbReference>
<dbReference type="RefSeq" id="WP_161003559.1">
    <property type="nucleotide sequence ID" value="NZ_WEZQ01000009.1"/>
</dbReference>
<dbReference type="PANTHER" id="PTHR37038:SF12">
    <property type="entry name" value="TRANSCRIPTIONAL REGULATOR"/>
    <property type="match status" value="1"/>
</dbReference>
<dbReference type="SMART" id="SM00530">
    <property type="entry name" value="HTH_XRE"/>
    <property type="match status" value="1"/>
</dbReference>
<accession>A0A6N9I2E7</accession>
<name>A0A6N9I2E7_9LACO</name>
<evidence type="ECO:0000259" key="1">
    <source>
        <dbReference type="PROSITE" id="PS50943"/>
    </source>
</evidence>
<dbReference type="EMBL" id="WEZQ01000009">
    <property type="protein sequence ID" value="MYV17135.1"/>
    <property type="molecule type" value="Genomic_DNA"/>
</dbReference>
<gene>
    <name evidence="2" type="ORF">GB993_06415</name>
</gene>
<comment type="caution">
    <text evidence="2">The sequence shown here is derived from an EMBL/GenBank/DDBJ whole genome shotgun (WGS) entry which is preliminary data.</text>
</comment>
<dbReference type="PROSITE" id="PS50943">
    <property type="entry name" value="HTH_CROC1"/>
    <property type="match status" value="1"/>
</dbReference>
<protein>
    <submittedName>
        <fullName evidence="2">Helix-turn-helix domain-containing protein</fullName>
    </submittedName>
</protein>
<dbReference type="InterPro" id="IPR010982">
    <property type="entry name" value="Lambda_DNA-bd_dom_sf"/>
</dbReference>